<keyword evidence="5" id="KW-1185">Reference proteome</keyword>
<feature type="domain" description="Tip attachment protein J" evidence="2">
    <location>
        <begin position="316"/>
        <end position="478"/>
    </location>
</feature>
<dbReference type="Pfam" id="PF23666">
    <property type="entry name" value="Rcc01698_C"/>
    <property type="match status" value="1"/>
</dbReference>
<dbReference type="InterPro" id="IPR032876">
    <property type="entry name" value="J_dom"/>
</dbReference>
<feature type="domain" description="GTA TIM-barrel-like" evidence="1">
    <location>
        <begin position="160"/>
        <end position="255"/>
    </location>
</feature>
<sequence>MPSTLSRLDLKSGADWLASAPDAVREGFLSEIGEGGLCALPFLFEFWALPHQLPPEGEWRSWVILGGRGAGKTRAGAEWVRSVVEGAKPLDKGAARRVALVGETFDQVRDVMIMGDSGILRCSPPDRRPQWKASERKLIWPNGAEAQVFSAHDPEGLRGPQFDAAWVDELGCAAIDKGTNEPNKFLDPKSSESRLPRYSDGTRDDLIQVQYLKAMLGYWDRPENNPVSPVYGGRMIDLTNAYVWAWDARPFPAFPNRRNLWSDGANHARGHWLNGRTGNRTLASVVTEICHRSGVTAIDVSELWGVVRGYLQEDVSDARAALQPLMLRYGFDVVERDGVLRFRMRDGSGAVALWPEHLARSPEIEGIVEYRREAEAEMTGRVRLRFVQSDADHDIVAEEAVLADTETHAVASNEMPLSMTRAEGRQTVERWLSEARVSRETARFALPPSLMALSAGDVVRLPAAAGGAELLYRIDRIEQAELQLAEAVRIEPGVYQPADFPMDEVRAKAFVAPTPVLPVFLDLPLITRDEAPHAPYLAVTAEPWPGSVAVYVSSNDEGYALGEIIADRAVIGYTETALPRASAGLWDEGPALQVKLVAGSLESRSRSAVLNGANLAAIGDGTPGNWEVFQFATAELLAPEVYSLSGRLRGQLGSDALVPDVWPAGSMFVLLDGRVAQIGLARSERRVAKHYRIGPARRGYDDPSYTHLIRAFDGNGLKPYAPVHLVAKATADGTAFSWIRRARIDGDDWSGLDVPLGEERETYLLRVRHGGRVVREVSTGTPGWTYDSAARSSDGLWGAYEVEVAQISATYGPGAFARLTVE</sequence>
<dbReference type="InterPro" id="IPR056490">
    <property type="entry name" value="Rcc01698_C"/>
</dbReference>
<accession>A0ABY2WVL5</accession>
<name>A0ABY2WVL5_9RHOB</name>
<dbReference type="Gene3D" id="3.20.20.80">
    <property type="entry name" value="Glycosidases"/>
    <property type="match status" value="1"/>
</dbReference>
<reference evidence="4 5" key="1">
    <citation type="submission" date="2019-05" db="EMBL/GenBank/DDBJ databases">
        <title>Ruegeria sp. nov., isolated from tidal flat.</title>
        <authorList>
            <person name="Kim W."/>
        </authorList>
    </citation>
    <scope>NUCLEOTIDE SEQUENCE [LARGE SCALE GENOMIC DNA]</scope>
    <source>
        <strain evidence="4 5">CAU 1488</strain>
    </source>
</reference>
<evidence type="ECO:0000259" key="3">
    <source>
        <dbReference type="Pfam" id="PF23666"/>
    </source>
</evidence>
<dbReference type="EMBL" id="VCPD01000005">
    <property type="protein sequence ID" value="TMV06410.1"/>
    <property type="molecule type" value="Genomic_DNA"/>
</dbReference>
<dbReference type="RefSeq" id="WP_138843591.1">
    <property type="nucleotide sequence ID" value="NZ_VCPD01000005.1"/>
</dbReference>
<evidence type="ECO:0000259" key="2">
    <source>
        <dbReference type="Pfam" id="PF13550"/>
    </source>
</evidence>
<dbReference type="InterPro" id="IPR025195">
    <property type="entry name" value="GTA_TIM_dom"/>
</dbReference>
<comment type="caution">
    <text evidence="4">The sequence shown here is derived from an EMBL/GenBank/DDBJ whole genome shotgun (WGS) entry which is preliminary data.</text>
</comment>
<gene>
    <name evidence="4" type="ORF">FGK63_14770</name>
</gene>
<evidence type="ECO:0008006" key="6">
    <source>
        <dbReference type="Google" id="ProtNLM"/>
    </source>
</evidence>
<proteinExistence type="predicted"/>
<evidence type="ECO:0000313" key="5">
    <source>
        <dbReference type="Proteomes" id="UP001193035"/>
    </source>
</evidence>
<protein>
    <recommendedName>
        <fullName evidence="6">Host specificity protein</fullName>
    </recommendedName>
</protein>
<dbReference type="Pfam" id="PF13547">
    <property type="entry name" value="GTA_TIM"/>
    <property type="match status" value="1"/>
</dbReference>
<feature type="domain" description="Rcc01698-like C-terminal" evidence="3">
    <location>
        <begin position="569"/>
        <end position="669"/>
    </location>
</feature>
<organism evidence="4 5">
    <name type="scientific">Ruegeria sediminis</name>
    <dbReference type="NCBI Taxonomy" id="2583820"/>
    <lineage>
        <taxon>Bacteria</taxon>
        <taxon>Pseudomonadati</taxon>
        <taxon>Pseudomonadota</taxon>
        <taxon>Alphaproteobacteria</taxon>
        <taxon>Rhodobacterales</taxon>
        <taxon>Roseobacteraceae</taxon>
        <taxon>Ruegeria</taxon>
    </lineage>
</organism>
<dbReference type="Pfam" id="PF13550">
    <property type="entry name" value="Phage-tail_3"/>
    <property type="match status" value="1"/>
</dbReference>
<evidence type="ECO:0000313" key="4">
    <source>
        <dbReference type="EMBL" id="TMV06410.1"/>
    </source>
</evidence>
<dbReference type="Proteomes" id="UP001193035">
    <property type="component" value="Unassembled WGS sequence"/>
</dbReference>
<evidence type="ECO:0000259" key="1">
    <source>
        <dbReference type="Pfam" id="PF13547"/>
    </source>
</evidence>